<sequence>MSSLNQIASVDINLNTATVGKANFGIPLVVSPTTAFGERVRRYSSYSSAVSDQLDSHTLSALQAVFSQTPRPKQAYVGRRDAATIVVVPKDSSPIEGEIYSFTVNGTEISYTAMKDDTLDLVATGLSEAMGSEVEITDFFNAPTVSEGKVTLTVKNHPESTLTLFGKDNVSIQSIGATDNLASDMDKIKAEDNTWYGWSLVELNDDLITQGASWTETQNKLFFARSNTASIWSADSDDLASQLMGKQYLRTVLIADKFAATQYPDAAVMGRFFTKDPGEAVFALKSLVTIADSKFTDTEKANIIKKNANTYEQYSDGIYLFGVGTEQKPSGRVVSGEWIDVVRDRDWLTDDIQTSLASVKVRNGKIPYTNVGIALIINTLRARLANAQIQGVIAPDEKNSAGETVPGFKIDYPNAADIDADTKASRILYISFIGLLSGAVQLTQIDGTLSYDYQ</sequence>
<evidence type="ECO:0000313" key="2">
    <source>
        <dbReference type="Proteomes" id="UP000505325"/>
    </source>
</evidence>
<name>A0A6M8UN10_9GAMM</name>
<dbReference type="KEGG" id="pmak:PMPD1_1733"/>
<dbReference type="Pfam" id="PF11863">
    <property type="entry name" value="DUF3383"/>
    <property type="match status" value="1"/>
</dbReference>
<keyword evidence="2" id="KW-1185">Reference proteome</keyword>
<dbReference type="InterPro" id="IPR021808">
    <property type="entry name" value="DUF3383"/>
</dbReference>
<protein>
    <submittedName>
        <fullName evidence="1">DUF3383 family protein</fullName>
    </submittedName>
</protein>
<dbReference type="RefSeq" id="WP_173633687.1">
    <property type="nucleotide sequence ID" value="NZ_CP054212.1"/>
</dbReference>
<reference evidence="1 2" key="1">
    <citation type="submission" date="2020-06" db="EMBL/GenBank/DDBJ databases">
        <title>Genome sequence of Paramixta manurensis strain PD-1.</title>
        <authorList>
            <person name="Lee C.W."/>
            <person name="Kim J."/>
        </authorList>
    </citation>
    <scope>NUCLEOTIDE SEQUENCE [LARGE SCALE GENOMIC DNA]</scope>
    <source>
        <strain evidence="1 2">PD-1</strain>
    </source>
</reference>
<dbReference type="EMBL" id="CP054212">
    <property type="protein sequence ID" value="QKJ86683.1"/>
    <property type="molecule type" value="Genomic_DNA"/>
</dbReference>
<organism evidence="1 2">
    <name type="scientific">Paramixta manurensis</name>
    <dbReference type="NCBI Taxonomy" id="2740817"/>
    <lineage>
        <taxon>Bacteria</taxon>
        <taxon>Pseudomonadati</taxon>
        <taxon>Pseudomonadota</taxon>
        <taxon>Gammaproteobacteria</taxon>
        <taxon>Enterobacterales</taxon>
        <taxon>Erwiniaceae</taxon>
        <taxon>Paramixta</taxon>
    </lineage>
</organism>
<accession>A0A6M8UN10</accession>
<dbReference type="Proteomes" id="UP000505325">
    <property type="component" value="Chromosome"/>
</dbReference>
<proteinExistence type="predicted"/>
<gene>
    <name evidence="1" type="ORF">PMPD1_1733</name>
</gene>
<dbReference type="AlphaFoldDB" id="A0A6M8UN10"/>
<evidence type="ECO:0000313" key="1">
    <source>
        <dbReference type="EMBL" id="QKJ86683.1"/>
    </source>
</evidence>